<dbReference type="InterPro" id="IPR001227">
    <property type="entry name" value="Ac_transferase_dom_sf"/>
</dbReference>
<feature type="compositionally biased region" description="Pro residues" evidence="10">
    <location>
        <begin position="1621"/>
        <end position="1631"/>
    </location>
</feature>
<dbReference type="InterPro" id="IPR016039">
    <property type="entry name" value="Thiolase-like"/>
</dbReference>
<comment type="cofactor">
    <cofactor evidence="1">
        <name>pantetheine 4'-phosphate</name>
        <dbReference type="ChEBI" id="CHEBI:47942"/>
    </cofactor>
</comment>
<dbReference type="SUPFAM" id="SSF47336">
    <property type="entry name" value="ACP-like"/>
    <property type="match status" value="1"/>
</dbReference>
<dbReference type="GO" id="GO:0031177">
    <property type="term" value="F:phosphopantetheine binding"/>
    <property type="evidence" value="ECO:0007669"/>
    <property type="project" value="InterPro"/>
</dbReference>
<dbReference type="InterPro" id="IPR014030">
    <property type="entry name" value="Ketoacyl_synth_N"/>
</dbReference>
<keyword evidence="6" id="KW-0012">Acyltransferase</keyword>
<keyword evidence="4" id="KW-0597">Phosphoprotein</keyword>
<dbReference type="GO" id="GO:0044550">
    <property type="term" value="P:secondary metabolite biosynthetic process"/>
    <property type="evidence" value="ECO:0007669"/>
    <property type="project" value="TreeGrafter"/>
</dbReference>
<protein>
    <recommendedName>
        <fullName evidence="2">Non-reducing polyketide synthase nscA</fullName>
    </recommendedName>
    <alternativeName>
        <fullName evidence="7">Conidial yellow pigment biosynthesis polyketide synthase nscA</fullName>
    </alternativeName>
    <alternativeName>
        <fullName evidence="8">Neosartoricin B biosynthesis protein A</fullName>
    </alternativeName>
</protein>
<evidence type="ECO:0000256" key="4">
    <source>
        <dbReference type="ARBA" id="ARBA00022553"/>
    </source>
</evidence>
<evidence type="ECO:0000313" key="14">
    <source>
        <dbReference type="EMBL" id="QNT61260.1"/>
    </source>
</evidence>
<name>A0A7H1MHC5_9EURO</name>
<organism evidence="14">
    <name type="scientific">Chrysosporium merdarium</name>
    <dbReference type="NCBI Taxonomy" id="108922"/>
    <lineage>
        <taxon>Eukaryota</taxon>
        <taxon>Fungi</taxon>
        <taxon>Dikarya</taxon>
        <taxon>Ascomycota</taxon>
        <taxon>Pezizomycotina</taxon>
        <taxon>Eurotiomycetes</taxon>
        <taxon>Eurotiomycetidae</taxon>
        <taxon>Onygenales</taxon>
        <taxon>Onygenaceae</taxon>
        <taxon>Chrysosporium</taxon>
    </lineage>
</organism>
<dbReference type="InterPro" id="IPR042104">
    <property type="entry name" value="PKS_dehydratase_sf"/>
</dbReference>
<dbReference type="Pfam" id="PF16073">
    <property type="entry name" value="SAT"/>
    <property type="match status" value="1"/>
</dbReference>
<dbReference type="Gene3D" id="1.10.1200.10">
    <property type="entry name" value="ACP-like"/>
    <property type="match status" value="1"/>
</dbReference>
<feature type="domain" description="Carrier" evidence="11">
    <location>
        <begin position="1685"/>
        <end position="1762"/>
    </location>
</feature>
<dbReference type="Gene3D" id="3.10.129.110">
    <property type="entry name" value="Polyketide synthase dehydratase"/>
    <property type="match status" value="1"/>
</dbReference>
<dbReference type="InterPro" id="IPR036736">
    <property type="entry name" value="ACP-like_sf"/>
</dbReference>
<dbReference type="InterPro" id="IPR016035">
    <property type="entry name" value="Acyl_Trfase/lysoPLipase"/>
</dbReference>
<dbReference type="FunFam" id="1.10.1200.10:FF:000011">
    <property type="entry name" value="Sterigmatocystin biosynthesis polyketide synthase"/>
    <property type="match status" value="1"/>
</dbReference>
<dbReference type="InterPro" id="IPR030918">
    <property type="entry name" value="PT_fungal_PKS"/>
</dbReference>
<evidence type="ECO:0000256" key="2">
    <source>
        <dbReference type="ARBA" id="ARBA00018393"/>
    </source>
</evidence>
<evidence type="ECO:0000256" key="9">
    <source>
        <dbReference type="PROSITE-ProRule" id="PRU01363"/>
    </source>
</evidence>
<evidence type="ECO:0000256" key="8">
    <source>
        <dbReference type="ARBA" id="ARBA00033379"/>
    </source>
</evidence>
<reference evidence="14" key="1">
    <citation type="submission" date="2019-12" db="EMBL/GenBank/DDBJ databases">
        <authorList>
            <person name="Thiele W."/>
        </authorList>
    </citation>
    <scope>NUCLEOTIDE SEQUENCE</scope>
    <source>
        <strain evidence="14">ATCC 74009</strain>
    </source>
</reference>
<evidence type="ECO:0000256" key="7">
    <source>
        <dbReference type="ARBA" id="ARBA00031359"/>
    </source>
</evidence>
<dbReference type="SMART" id="SM00827">
    <property type="entry name" value="PKS_AT"/>
    <property type="match status" value="1"/>
</dbReference>
<feature type="domain" description="PKS/mFAS DH" evidence="13">
    <location>
        <begin position="1301"/>
        <end position="1609"/>
    </location>
</feature>
<feature type="active site" description="Proton acceptor; for dehydratase activity" evidence="9">
    <location>
        <position position="1333"/>
    </location>
</feature>
<evidence type="ECO:0000256" key="1">
    <source>
        <dbReference type="ARBA" id="ARBA00001957"/>
    </source>
</evidence>
<evidence type="ECO:0000259" key="13">
    <source>
        <dbReference type="PROSITE" id="PS52019"/>
    </source>
</evidence>
<evidence type="ECO:0000256" key="10">
    <source>
        <dbReference type="SAM" id="MobiDB-lite"/>
    </source>
</evidence>
<dbReference type="PANTHER" id="PTHR43775">
    <property type="entry name" value="FATTY ACID SYNTHASE"/>
    <property type="match status" value="1"/>
</dbReference>
<evidence type="ECO:0000256" key="3">
    <source>
        <dbReference type="ARBA" id="ARBA00022450"/>
    </source>
</evidence>
<dbReference type="InterPro" id="IPR050091">
    <property type="entry name" value="PKS_NRPS_Biosynth_Enz"/>
</dbReference>
<keyword evidence="3" id="KW-0596">Phosphopantetheine</keyword>
<dbReference type="NCBIfam" id="TIGR04532">
    <property type="entry name" value="PT_fungal_PKS"/>
    <property type="match status" value="1"/>
</dbReference>
<dbReference type="Gene3D" id="3.40.47.10">
    <property type="match status" value="1"/>
</dbReference>
<dbReference type="PANTHER" id="PTHR43775:SF37">
    <property type="entry name" value="SI:DKEY-61P9.11"/>
    <property type="match status" value="1"/>
</dbReference>
<dbReference type="InterPro" id="IPR009081">
    <property type="entry name" value="PP-bd_ACP"/>
</dbReference>
<evidence type="ECO:0000259" key="11">
    <source>
        <dbReference type="PROSITE" id="PS50075"/>
    </source>
</evidence>
<dbReference type="CDD" id="cd00833">
    <property type="entry name" value="PKS"/>
    <property type="match status" value="1"/>
</dbReference>
<feature type="region of interest" description="Disordered" evidence="10">
    <location>
        <begin position="1617"/>
        <end position="1675"/>
    </location>
</feature>
<dbReference type="SMART" id="SM00823">
    <property type="entry name" value="PKS_PP"/>
    <property type="match status" value="1"/>
</dbReference>
<dbReference type="EMBL" id="MN832834">
    <property type="protein sequence ID" value="QNT61260.1"/>
    <property type="molecule type" value="Genomic_DNA"/>
</dbReference>
<dbReference type="Pfam" id="PF00698">
    <property type="entry name" value="Acyl_transf_1"/>
    <property type="match status" value="1"/>
</dbReference>
<dbReference type="InterPro" id="IPR049900">
    <property type="entry name" value="PKS_mFAS_DH"/>
</dbReference>
<feature type="domain" description="Ketosynthase family 3 (KS3)" evidence="12">
    <location>
        <begin position="383"/>
        <end position="813"/>
    </location>
</feature>
<dbReference type="SUPFAM" id="SSF53901">
    <property type="entry name" value="Thiolase-like"/>
    <property type="match status" value="1"/>
</dbReference>
<feature type="region of interest" description="C-terminal hotdog fold" evidence="9">
    <location>
        <begin position="1463"/>
        <end position="1609"/>
    </location>
</feature>
<dbReference type="GO" id="GO:0004312">
    <property type="term" value="F:fatty acid synthase activity"/>
    <property type="evidence" value="ECO:0007669"/>
    <property type="project" value="TreeGrafter"/>
</dbReference>
<accession>A0A7H1MHC5</accession>
<dbReference type="SMART" id="SM00825">
    <property type="entry name" value="PKS_KS"/>
    <property type="match status" value="1"/>
</dbReference>
<sequence length="1762" mass="192355">MKLVHFTNQLPSDHLAIFRRLRTQSKANDGAILRIFLQKATQTLREEIRLLPVEQKAIFPPFNNILDLAEAQSLRRGYLGEAIDGVLLNVMHLSLFIRYHELHPQEFTYGRVSACVTVQGYARLAGAAVLVSPTLADLPMAGAEAVRMAIRLGTVMEETSRGLEAREPESTPESWAAAIADMDADTVQEELDAFNTSTHNPIPSQIFISVVGIGSTVISGPPTKINQLFQVSGKLRYSNFTILPIYGGLGHAPHLYNKSHVAKVIETVTTKVANRPLVDTISIFSSADGRRISGDRALDAFTKVVSEVLLDTIRWQKVFDGVVGALSSAEDAVFNVHYFNTSPLIEQLMTEVRSRLPASKIKTIDLVDCAVAAPNEETNRIADDRIAIVGMSCRFPGGANDTQLFWNLLEEGRDVHTKVPADRYDVETHTDPTGKTRNTSLTPFGCFVDQPGLFDAGFFNMSPREAAQTDPMARLGIVTAYEALEQSGFVQNRTAASKKERVGTFYGQACDDYREVNSAQEVDTYYITGGCRAFAPGRINYFFKFSGPSFSCDTACSSSLATIQIACTSLLHNEADTVVAGGMNVLTNVDPYAGLSRGHFLSKTGGCKTWDADADGYCRADGVGSIVMKRLADAEADNDNILGIILASATNHSADAVSITHPHAATQCELYRNVMGMAGVDPMDVGYVELHGTGTQAGDVTEITSVTGVFAPETPRRESPLHIGAVKGNVGHGEAAAGVMALIKVLLMFQNSHIPRHIGIKNGLNPKFPNLNQLNVAIPFEGVSWPRREDKTRYAFVNNFSAAGGNTALLLQEPPVPRDRTEDPRSAWAVAVSGKGKVSLKKNLENMIAHLEKNSDISLSDLSYTTTARRLHHSHRISVTGTSLGGILDGLRKELPTVDSRPPVPNSSPSVAFAFSGQGTFYPGIGRELFKTHPFFRTQILQLEATCFTHGYPSFLPAITGEVEDGYVFGPMITQLTIVCVGIALSNTLSALGIKPSVVVGASLGDYPALYTAGVLSASDAIFLAGERALILEAECTPFTSTMLAVRATEQQIREAANGCHFEVACINGRSDICISATVEEIKDLRAHLESQGFKCHQLNVPFAFHSVQMDPVIEKFERIATGVTFKAPSIPFLSSLLSEAVFDSETINANYMARATRETMNLVGALEQGQEMGLVDKNTVWIDIGPHPICVPFVKSLTPDVAFAEGTFRRDQDNWATMTDTLARLYNSGVEVDWNEWHRGFEKDLRLINLPAYGWNEKNYWMQYNGDWMLTKDQAHVSRTASAVEHAQTVPSTLRTSLIHDVMDEVILENSGKVVVRCDLMRPEFYEAVDGHRMNKCAVITSSIHADVAFTLGKYIYSRIKPGSKIPGVNVTKLEVVEAVVARKDKSRPQYIQISATADLSKSCTQLRWYMVDEYGQVADHTFATATVEYGDTETWLNEWAPNAHLVASRIDMLDRLADDGVANRLTRDLVYLLFNNLVDYSEKYRGMHSVVLHGMEATGSVVLAQEVGGTWTVPPHHIDSIIHLAGFIVNGGTSVDNKNNFFVTPGWKSLRFAKPLVPGGRYRTYVRMTPSSEAGYFSGDVYLLEGSEVIGLCGGMTFRQFPRVLLSKFFSPPDSHPKSAPPKHMPAPVLPKKQLAPGKALTPPLSFTSGTPPLEDEPVMGELTPPTEPSSPKMTPIVVDSIGSENQVVKDALVLLAAETAVDISELTGETSFASIGVDSLLSLVLAEKFKEELGVQVPSSLFLECPTLNDLQAWLVDYS</sequence>
<dbReference type="Pfam" id="PF00109">
    <property type="entry name" value="ketoacyl-synt"/>
    <property type="match status" value="1"/>
</dbReference>
<evidence type="ECO:0000259" key="12">
    <source>
        <dbReference type="PROSITE" id="PS52004"/>
    </source>
</evidence>
<dbReference type="Pfam" id="PF22621">
    <property type="entry name" value="CurL-like_PKS_C"/>
    <property type="match status" value="1"/>
</dbReference>
<dbReference type="InterPro" id="IPR016036">
    <property type="entry name" value="Malonyl_transacylase_ACP-bd"/>
</dbReference>
<dbReference type="Pfam" id="PF02801">
    <property type="entry name" value="Ketoacyl-synt_C"/>
    <property type="match status" value="1"/>
</dbReference>
<dbReference type="Gene3D" id="3.40.366.10">
    <property type="entry name" value="Malonyl-Coenzyme A Acyl Carrier Protein, domain 2"/>
    <property type="match status" value="1"/>
</dbReference>
<dbReference type="Gene3D" id="3.30.70.3290">
    <property type="match status" value="1"/>
</dbReference>
<dbReference type="InterPro" id="IPR014043">
    <property type="entry name" value="Acyl_transferase_dom"/>
</dbReference>
<evidence type="ECO:0000256" key="5">
    <source>
        <dbReference type="ARBA" id="ARBA00022679"/>
    </source>
</evidence>
<feature type="active site" description="Proton donor; for dehydratase activity" evidence="9">
    <location>
        <position position="1521"/>
    </location>
</feature>
<dbReference type="PROSITE" id="PS52019">
    <property type="entry name" value="PKS_MFAS_DH"/>
    <property type="match status" value="1"/>
</dbReference>
<feature type="region of interest" description="N-terminal hotdog fold" evidence="9">
    <location>
        <begin position="1301"/>
        <end position="1434"/>
    </location>
</feature>
<dbReference type="SUPFAM" id="SSF55048">
    <property type="entry name" value="Probable ACP-binding domain of malonyl-CoA ACP transacylase"/>
    <property type="match status" value="1"/>
</dbReference>
<dbReference type="InterPro" id="IPR014031">
    <property type="entry name" value="Ketoacyl_synth_C"/>
</dbReference>
<dbReference type="PROSITE" id="PS52004">
    <property type="entry name" value="KS3_2"/>
    <property type="match status" value="1"/>
</dbReference>
<dbReference type="Pfam" id="PF00550">
    <property type="entry name" value="PP-binding"/>
    <property type="match status" value="1"/>
</dbReference>
<keyword evidence="5" id="KW-0808">Transferase</keyword>
<dbReference type="FunFam" id="3.10.129.110:FF:000001">
    <property type="entry name" value="Sterigmatocystin biosynthesis polyketide synthase"/>
    <property type="match status" value="1"/>
</dbReference>
<dbReference type="GO" id="GO:0006633">
    <property type="term" value="P:fatty acid biosynthetic process"/>
    <property type="evidence" value="ECO:0007669"/>
    <property type="project" value="TreeGrafter"/>
</dbReference>
<proteinExistence type="predicted"/>
<evidence type="ECO:0000256" key="6">
    <source>
        <dbReference type="ARBA" id="ARBA00023315"/>
    </source>
</evidence>
<dbReference type="PROSITE" id="PS50075">
    <property type="entry name" value="CARRIER"/>
    <property type="match status" value="1"/>
</dbReference>
<dbReference type="InterPro" id="IPR032088">
    <property type="entry name" value="SAT"/>
</dbReference>
<dbReference type="InterPro" id="IPR020841">
    <property type="entry name" value="PKS_Beta-ketoAc_synthase_dom"/>
</dbReference>
<dbReference type="SUPFAM" id="SSF52151">
    <property type="entry name" value="FabD/lysophospholipase-like"/>
    <property type="match status" value="1"/>
</dbReference>
<dbReference type="InterPro" id="IPR020806">
    <property type="entry name" value="PKS_PP-bd"/>
</dbReference>
<gene>
    <name evidence="14" type="primary">spoP</name>
</gene>